<dbReference type="RefSeq" id="XP_064659292.1">
    <property type="nucleotide sequence ID" value="XM_064801931.1"/>
</dbReference>
<evidence type="ECO:0000313" key="3">
    <source>
        <dbReference type="EMBL" id="KAK5170094.1"/>
    </source>
</evidence>
<feature type="transmembrane region" description="Helical" evidence="2">
    <location>
        <begin position="378"/>
        <end position="395"/>
    </location>
</feature>
<keyword evidence="2" id="KW-0812">Transmembrane</keyword>
<dbReference type="GeneID" id="89926023"/>
<dbReference type="PANTHER" id="PTHR35043:SF7">
    <property type="entry name" value="TRANSCRIPTION FACTOR DOMAIN-CONTAINING PROTEIN"/>
    <property type="match status" value="1"/>
</dbReference>
<evidence type="ECO:0000256" key="2">
    <source>
        <dbReference type="SAM" id="Phobius"/>
    </source>
</evidence>
<organism evidence="3 4">
    <name type="scientific">Saxophila tyrrhenica</name>
    <dbReference type="NCBI Taxonomy" id="1690608"/>
    <lineage>
        <taxon>Eukaryota</taxon>
        <taxon>Fungi</taxon>
        <taxon>Dikarya</taxon>
        <taxon>Ascomycota</taxon>
        <taxon>Pezizomycotina</taxon>
        <taxon>Dothideomycetes</taxon>
        <taxon>Dothideomycetidae</taxon>
        <taxon>Mycosphaerellales</taxon>
        <taxon>Extremaceae</taxon>
        <taxon>Saxophila</taxon>
    </lineage>
</organism>
<accession>A0AAV9PA39</accession>
<protein>
    <submittedName>
        <fullName evidence="3">Uncharacterized protein</fullName>
    </submittedName>
</protein>
<dbReference type="AlphaFoldDB" id="A0AAV9PA39"/>
<feature type="transmembrane region" description="Helical" evidence="2">
    <location>
        <begin position="401"/>
        <end position="421"/>
    </location>
</feature>
<feature type="region of interest" description="Disordered" evidence="1">
    <location>
        <begin position="307"/>
        <end position="329"/>
    </location>
</feature>
<feature type="transmembrane region" description="Helical" evidence="2">
    <location>
        <begin position="563"/>
        <end position="586"/>
    </location>
</feature>
<proteinExistence type="predicted"/>
<feature type="transmembrane region" description="Helical" evidence="2">
    <location>
        <begin position="87"/>
        <end position="107"/>
    </location>
</feature>
<comment type="caution">
    <text evidence="3">The sequence shown here is derived from an EMBL/GenBank/DDBJ whole genome shotgun (WGS) entry which is preliminary data.</text>
</comment>
<feature type="transmembrane region" description="Helical" evidence="2">
    <location>
        <begin position="171"/>
        <end position="188"/>
    </location>
</feature>
<name>A0AAV9PA39_9PEZI</name>
<feature type="transmembrane region" description="Helical" evidence="2">
    <location>
        <begin position="525"/>
        <end position="551"/>
    </location>
</feature>
<dbReference type="Proteomes" id="UP001337655">
    <property type="component" value="Unassembled WGS sequence"/>
</dbReference>
<evidence type="ECO:0000313" key="4">
    <source>
        <dbReference type="Proteomes" id="UP001337655"/>
    </source>
</evidence>
<dbReference type="EMBL" id="JAVRRT010000007">
    <property type="protein sequence ID" value="KAK5170094.1"/>
    <property type="molecule type" value="Genomic_DNA"/>
</dbReference>
<feature type="transmembrane region" description="Helical" evidence="2">
    <location>
        <begin position="38"/>
        <end position="62"/>
    </location>
</feature>
<dbReference type="PANTHER" id="PTHR35043">
    <property type="entry name" value="TRANSCRIPTION FACTOR DOMAIN-CONTAINING PROTEIN"/>
    <property type="match status" value="1"/>
</dbReference>
<keyword evidence="4" id="KW-1185">Reference proteome</keyword>
<feature type="transmembrane region" description="Helical" evidence="2">
    <location>
        <begin position="492"/>
        <end position="513"/>
    </location>
</feature>
<feature type="transmembrane region" description="Helical" evidence="2">
    <location>
        <begin position="128"/>
        <end position="151"/>
    </location>
</feature>
<evidence type="ECO:0000256" key="1">
    <source>
        <dbReference type="SAM" id="MobiDB-lite"/>
    </source>
</evidence>
<gene>
    <name evidence="3" type="ORF">LTR77_004678</name>
</gene>
<reference evidence="3 4" key="1">
    <citation type="submission" date="2023-08" db="EMBL/GenBank/DDBJ databases">
        <title>Black Yeasts Isolated from many extreme environments.</title>
        <authorList>
            <person name="Coleine C."/>
            <person name="Stajich J.E."/>
            <person name="Selbmann L."/>
        </authorList>
    </citation>
    <scope>NUCLEOTIDE SEQUENCE [LARGE SCALE GENOMIC DNA]</scope>
    <source>
        <strain evidence="3 4">CCFEE 5935</strain>
    </source>
</reference>
<feature type="region of interest" description="Disordered" evidence="1">
    <location>
        <begin position="200"/>
        <end position="236"/>
    </location>
</feature>
<keyword evidence="2" id="KW-1133">Transmembrane helix</keyword>
<feature type="compositionally biased region" description="Low complexity" evidence="1">
    <location>
        <begin position="209"/>
        <end position="224"/>
    </location>
</feature>
<sequence length="610" mass="66869">MAKARRFIMQLQATKGMRKRLTGVWPIGSTALSSQEPLFIMFFLTFSCVLTFGSLANGYTIFDTDCTLPNSTTNYVLGPSTRGTLDIIWSCFGVFIACIYSILHFKIPRRAEGRSAHEQWTQRIGSSAVFLSFMALIWPEWIYTLCAGEWLDARRQLRLLHRNVPATKTDWTLPHMFFANMGGFVLLHRQPVTKDDVKLAQAENETSVERSSAAGSISSHVSHSPATRTETPDPSDIAQEDIESQAVGGAGVTGETEITASVQVVRSIKLDAEKAPTETGIRPTEASPERGQNVLSSVGRASVLGSVTLSEGPPCEEKQDSDGTEAQGFGLPSQGALRFHLTAAVVRQAIGEGVLPPTGPPLHDIEDRSKSDTLAKSLVCVQLASFLLSVVSRLFKHLPIAPIEIEATAFAICSILIYPFLFRRPKNVRTPIVLGTYQTIPTRILQLKFQHQKAPAHENGEPLFVLIDGAEKDFPGCPPPDLSLPALRREDTIVVCLSFVALSFAFGAIHIAGWNLELPTKADRWLWRIAALVVTTGPTVSAGGLVLIDMAKVRHAPRFIKHLLLVFGLAGWAYTMGRFIFLVEIFRTLAYLSPSTYDTPNWTSSIPLVS</sequence>
<keyword evidence="2" id="KW-0472">Membrane</keyword>